<feature type="domain" description="PDZ" evidence="1">
    <location>
        <begin position="269"/>
        <end position="348"/>
    </location>
</feature>
<dbReference type="SMART" id="SM00228">
    <property type="entry name" value="PDZ"/>
    <property type="match status" value="1"/>
</dbReference>
<organism evidence="2 3">
    <name type="scientific">Rhynchospora pubera</name>
    <dbReference type="NCBI Taxonomy" id="906938"/>
    <lineage>
        <taxon>Eukaryota</taxon>
        <taxon>Viridiplantae</taxon>
        <taxon>Streptophyta</taxon>
        <taxon>Embryophyta</taxon>
        <taxon>Tracheophyta</taxon>
        <taxon>Spermatophyta</taxon>
        <taxon>Magnoliopsida</taxon>
        <taxon>Liliopsida</taxon>
        <taxon>Poales</taxon>
        <taxon>Cyperaceae</taxon>
        <taxon>Cyperoideae</taxon>
        <taxon>Rhynchosporeae</taxon>
        <taxon>Rhynchospora</taxon>
    </lineage>
</organism>
<dbReference type="Proteomes" id="UP001140206">
    <property type="component" value="Chromosome 1"/>
</dbReference>
<dbReference type="PANTHER" id="PTHR47389">
    <property type="entry name" value="OS09G0436400 PROTEIN"/>
    <property type="match status" value="1"/>
</dbReference>
<dbReference type="EMBL" id="JAMFTS010000001">
    <property type="protein sequence ID" value="KAJ4805705.1"/>
    <property type="molecule type" value="Genomic_DNA"/>
</dbReference>
<accession>A0AAV8GN23</accession>
<dbReference type="InterPro" id="IPR036034">
    <property type="entry name" value="PDZ_sf"/>
</dbReference>
<dbReference type="InterPro" id="IPR001478">
    <property type="entry name" value="PDZ"/>
</dbReference>
<evidence type="ECO:0000259" key="1">
    <source>
        <dbReference type="SMART" id="SM00228"/>
    </source>
</evidence>
<name>A0AAV8GN23_9POAL</name>
<evidence type="ECO:0000313" key="2">
    <source>
        <dbReference type="EMBL" id="KAJ4805705.1"/>
    </source>
</evidence>
<comment type="caution">
    <text evidence="2">The sequence shown here is derived from an EMBL/GenBank/DDBJ whole genome shotgun (WGS) entry which is preliminary data.</text>
</comment>
<dbReference type="Gene3D" id="2.30.42.10">
    <property type="match status" value="1"/>
</dbReference>
<gene>
    <name evidence="2" type="ORF">LUZ62_018271</name>
</gene>
<keyword evidence="3" id="KW-1185">Reference proteome</keyword>
<dbReference type="PANTHER" id="PTHR47389:SF4">
    <property type="entry name" value="OS09G0436400 PROTEIN"/>
    <property type="match status" value="1"/>
</dbReference>
<sequence>MFPRDQALPLRGKRGPIKQMESSTAGMESKTDVQMRRAAFYALASVVSLTSYSGEEQKHHACGTIIHSEFDNSIFKGKVLTSTTLIRDDPGANTVIKDLNIYIRLWNRSLVRGSLLAFDLHYNIAIIGIQGPNELRAASFRLLDDSCDLDDSMNLPKKKGALELVEYGKPQKISFGDKIFILGRFHEEPFHTLMTSGEFTLCSCCYDCKELLKINGKTEKFWIGGPVVNLQGDVLGLAHYNEYFIPFLPMNVIWRLLDCYKRTGQFRHPWIGMEILNLSTTHYGGFVAFRGGKRNVVIQKVEKNSPADKAGLCSEDVILKCNDQDVVGFNDLIWDEDGEFKLKVLRPTKSEPMDFILVPEEGKPDGFNSWISCGELLVRHKHLCDQCSLYESEFKACGMD</sequence>
<proteinExistence type="predicted"/>
<evidence type="ECO:0000313" key="3">
    <source>
        <dbReference type="Proteomes" id="UP001140206"/>
    </source>
</evidence>
<protein>
    <submittedName>
        <fullName evidence="2">PDZ domain protein</fullName>
    </submittedName>
</protein>
<dbReference type="SUPFAM" id="SSF50494">
    <property type="entry name" value="Trypsin-like serine proteases"/>
    <property type="match status" value="1"/>
</dbReference>
<dbReference type="AlphaFoldDB" id="A0AAV8GN23"/>
<reference evidence="2" key="1">
    <citation type="submission" date="2022-08" db="EMBL/GenBank/DDBJ databases">
        <authorList>
            <person name="Marques A."/>
        </authorList>
    </citation>
    <scope>NUCLEOTIDE SEQUENCE</scope>
    <source>
        <strain evidence="2">RhyPub2mFocal</strain>
        <tissue evidence="2">Leaves</tissue>
    </source>
</reference>
<dbReference type="InterPro" id="IPR009003">
    <property type="entry name" value="Peptidase_S1_PA"/>
</dbReference>
<dbReference type="Pfam" id="PF13180">
    <property type="entry name" value="PDZ_2"/>
    <property type="match status" value="1"/>
</dbReference>
<dbReference type="SUPFAM" id="SSF50156">
    <property type="entry name" value="PDZ domain-like"/>
    <property type="match status" value="1"/>
</dbReference>